<dbReference type="AlphaFoldDB" id="A0A9Q3UK32"/>
<organism evidence="2 3">
    <name type="scientific">Alloalcanivorax marinus</name>
    <dbReference type="NCBI Taxonomy" id="1177169"/>
    <lineage>
        <taxon>Bacteria</taxon>
        <taxon>Pseudomonadati</taxon>
        <taxon>Pseudomonadota</taxon>
        <taxon>Gammaproteobacteria</taxon>
        <taxon>Oceanospirillales</taxon>
        <taxon>Alcanivoracaceae</taxon>
        <taxon>Alloalcanivorax</taxon>
    </lineage>
</organism>
<gene>
    <name evidence="2" type="ORF">LL252_04650</name>
</gene>
<dbReference type="Proteomes" id="UP001108027">
    <property type="component" value="Unassembled WGS sequence"/>
</dbReference>
<dbReference type="RefSeq" id="WP_228233239.1">
    <property type="nucleotide sequence ID" value="NZ_JAJGNA010000003.1"/>
</dbReference>
<dbReference type="Pfam" id="PF03929">
    <property type="entry name" value="PepSY_TM"/>
    <property type="match status" value="1"/>
</dbReference>
<dbReference type="EMBL" id="JAJGNA010000003">
    <property type="protein sequence ID" value="MCC4307855.1"/>
    <property type="molecule type" value="Genomic_DNA"/>
</dbReference>
<accession>A0A9Q3UK32</accession>
<proteinExistence type="predicted"/>
<evidence type="ECO:0000313" key="2">
    <source>
        <dbReference type="EMBL" id="MCC4307855.1"/>
    </source>
</evidence>
<feature type="transmembrane region" description="Helical" evidence="1">
    <location>
        <begin position="9"/>
        <end position="29"/>
    </location>
</feature>
<feature type="transmembrane region" description="Helical" evidence="1">
    <location>
        <begin position="329"/>
        <end position="350"/>
    </location>
</feature>
<name>A0A9Q3UK32_9GAMM</name>
<evidence type="ECO:0000313" key="3">
    <source>
        <dbReference type="Proteomes" id="UP001108027"/>
    </source>
</evidence>
<protein>
    <submittedName>
        <fullName evidence="2">PepSY domain-containing protein</fullName>
    </submittedName>
</protein>
<feature type="transmembrane region" description="Helical" evidence="1">
    <location>
        <begin position="184"/>
        <end position="204"/>
    </location>
</feature>
<keyword evidence="1" id="KW-0812">Transmembrane</keyword>
<keyword evidence="1" id="KW-0472">Membrane</keyword>
<keyword evidence="3" id="KW-1185">Reference proteome</keyword>
<sequence length="367" mass="40128">MLFTLHKYAGLIAGVLLTLIGFTGSLLVFHDTLDRWLTPAVRVQGDGARAPLADVVEAARRAVPDRPAQRLYLAAPGDAHTVRFAGPDGAPGPLEVSVAPDTARVVAVRQWGVYPISWVYRLHYTLLAGTPGKYVVGVAGLCLLFFGFSGLYLWWPRQGRWRGALAIRTDKGAFRLNHDLHKSVGVLTLPVLMVVAFSGVALVFPGPLASLVGTVLPLEPRPAPRSAPPAPDAPSLDVDQAVAAGADVFPGATLKRVYLPTEPRSPYILAYNQPGEAWRHYPATRVWVDRHSGALLERWDPLTVAAGSQFLVWQFPLHNGDALGLVGRWLVVAGGLLPGLLFFTGLYLWWKKRRLVRKARHRRARHS</sequence>
<dbReference type="PANTHER" id="PTHR34219">
    <property type="entry name" value="IRON-REGULATED INNER MEMBRANE PROTEIN-RELATED"/>
    <property type="match status" value="1"/>
</dbReference>
<dbReference type="PANTHER" id="PTHR34219:SF3">
    <property type="entry name" value="BLL7967 PROTEIN"/>
    <property type="match status" value="1"/>
</dbReference>
<evidence type="ECO:0000256" key="1">
    <source>
        <dbReference type="SAM" id="Phobius"/>
    </source>
</evidence>
<feature type="transmembrane region" description="Helical" evidence="1">
    <location>
        <begin position="134"/>
        <end position="155"/>
    </location>
</feature>
<reference evidence="2" key="1">
    <citation type="submission" date="2021-10" db="EMBL/GenBank/DDBJ databases">
        <title>The diversity and Nitrogen Metabolism of Culturable Nitrate-Utilizing Bacteria Within the Oxygen Minimum Zone of the Changjiang (Yangtze River)Estuary.</title>
        <authorList>
            <person name="Zhang D."/>
            <person name="Zheng J."/>
            <person name="Liu S."/>
            <person name="He W."/>
        </authorList>
    </citation>
    <scope>NUCLEOTIDE SEQUENCE</scope>
    <source>
        <strain evidence="2">FXH-223</strain>
    </source>
</reference>
<dbReference type="InterPro" id="IPR005625">
    <property type="entry name" value="PepSY-ass_TM"/>
</dbReference>
<comment type="caution">
    <text evidence="2">The sequence shown here is derived from an EMBL/GenBank/DDBJ whole genome shotgun (WGS) entry which is preliminary data.</text>
</comment>
<keyword evidence="1" id="KW-1133">Transmembrane helix</keyword>